<comment type="caution">
    <text evidence="1">The sequence shown here is derived from an EMBL/GenBank/DDBJ whole genome shotgun (WGS) entry which is preliminary data.</text>
</comment>
<reference evidence="1" key="1">
    <citation type="submission" date="2022-11" db="EMBL/GenBank/DDBJ databases">
        <title>Genome Sequence of Boeremia exigua.</title>
        <authorList>
            <person name="Buettner E."/>
        </authorList>
    </citation>
    <scope>NUCLEOTIDE SEQUENCE</scope>
    <source>
        <strain evidence="1">CU02</strain>
    </source>
</reference>
<evidence type="ECO:0000313" key="2">
    <source>
        <dbReference type="Proteomes" id="UP001153331"/>
    </source>
</evidence>
<keyword evidence="2" id="KW-1185">Reference proteome</keyword>
<accession>A0ACC2INX0</accession>
<name>A0ACC2INX0_9PLEO</name>
<dbReference type="Proteomes" id="UP001153331">
    <property type="component" value="Unassembled WGS sequence"/>
</dbReference>
<gene>
    <name evidence="1" type="ORF">OPT61_g1765</name>
</gene>
<dbReference type="EMBL" id="JAPHNI010000074">
    <property type="protein sequence ID" value="KAJ8116916.1"/>
    <property type="molecule type" value="Genomic_DNA"/>
</dbReference>
<organism evidence="1 2">
    <name type="scientific">Boeremia exigua</name>
    <dbReference type="NCBI Taxonomy" id="749465"/>
    <lineage>
        <taxon>Eukaryota</taxon>
        <taxon>Fungi</taxon>
        <taxon>Dikarya</taxon>
        <taxon>Ascomycota</taxon>
        <taxon>Pezizomycotina</taxon>
        <taxon>Dothideomycetes</taxon>
        <taxon>Pleosporomycetidae</taxon>
        <taxon>Pleosporales</taxon>
        <taxon>Pleosporineae</taxon>
        <taxon>Didymellaceae</taxon>
        <taxon>Boeremia</taxon>
    </lineage>
</organism>
<proteinExistence type="predicted"/>
<evidence type="ECO:0000313" key="1">
    <source>
        <dbReference type="EMBL" id="KAJ8116916.1"/>
    </source>
</evidence>
<sequence length="462" mass="51757">MFSILKNKSSTDSEVCTKSSADFPLSMEQQLEYAQPAESARTAGVTPYSAGADYDYLRSMKIRVDGLWLCCCGAENQLVHWTGPYPFKYLECEKCEHILCGDCETTQILTPWTKDSRTILGDSGPRLTQVCPSCGLSHRAVIANDTCKWVPSKRCHCGQLTDATWLRYTMKNPGEYPSNPKRVTRSLKNRRQNKQSDPSLKVDQRLQEHDSAQNAAARRVNSEPPAPVDENPESSWGLHGLRRRHGLAGSRNSIQPTPKPFPTRTRAQSAVSPFERRLASLASDINRTSLKRAGALRGKHGDWNLAVSADYIKLRQQVNMYLKATLGEAKYREVKGTAEGEQLVRDVFQEQFLESTSPIEQYVSYRAHDAVDWGMDHVRPAPDLPLHAPRPIRRAVTYDQLLHGMAPRPTPIRELSSPSSLAVRDDVAVEGGSSVLADKATQDQNDWAETYNLYQKSTRKTP</sequence>
<protein>
    <submittedName>
        <fullName evidence="1">Uncharacterized protein</fullName>
    </submittedName>
</protein>